<dbReference type="AlphaFoldDB" id="X1AN76"/>
<protein>
    <recommendedName>
        <fullName evidence="7">PhoU domain-containing protein</fullName>
    </recommendedName>
</protein>
<dbReference type="Pfam" id="PF01895">
    <property type="entry name" value="PhoU"/>
    <property type="match status" value="2"/>
</dbReference>
<organism evidence="8">
    <name type="scientific">marine sediment metagenome</name>
    <dbReference type="NCBI Taxonomy" id="412755"/>
    <lineage>
        <taxon>unclassified sequences</taxon>
        <taxon>metagenomes</taxon>
        <taxon>ecological metagenomes</taxon>
    </lineage>
</organism>
<reference evidence="8" key="1">
    <citation type="journal article" date="2014" name="Front. Microbiol.">
        <title>High frequency of phylogenetically diverse reductive dehalogenase-homologous genes in deep subseafloor sedimentary metagenomes.</title>
        <authorList>
            <person name="Kawai M."/>
            <person name="Futagami T."/>
            <person name="Toyoda A."/>
            <person name="Takaki Y."/>
            <person name="Nishi S."/>
            <person name="Hori S."/>
            <person name="Arai W."/>
            <person name="Tsubouchi T."/>
            <person name="Morono Y."/>
            <person name="Uchiyama I."/>
            <person name="Ito T."/>
            <person name="Fujiyama A."/>
            <person name="Inagaki F."/>
            <person name="Takami H."/>
        </authorList>
    </citation>
    <scope>NUCLEOTIDE SEQUENCE</scope>
    <source>
        <strain evidence="8">Expedition CK06-06</strain>
    </source>
</reference>
<dbReference type="GO" id="GO:0005436">
    <property type="term" value="F:sodium:phosphate symporter activity"/>
    <property type="evidence" value="ECO:0007669"/>
    <property type="project" value="InterPro"/>
</dbReference>
<evidence type="ECO:0000313" key="8">
    <source>
        <dbReference type="EMBL" id="GAG61346.1"/>
    </source>
</evidence>
<name>X1AN76_9ZZZZ</name>
<evidence type="ECO:0000259" key="7">
    <source>
        <dbReference type="Pfam" id="PF01895"/>
    </source>
</evidence>
<evidence type="ECO:0000256" key="1">
    <source>
        <dbReference type="ARBA" id="ARBA00004651"/>
    </source>
</evidence>
<dbReference type="InterPro" id="IPR038078">
    <property type="entry name" value="PhoU-like_sf"/>
</dbReference>
<accession>X1AN76</accession>
<evidence type="ECO:0000256" key="3">
    <source>
        <dbReference type="ARBA" id="ARBA00022692"/>
    </source>
</evidence>
<proteinExistence type="predicted"/>
<evidence type="ECO:0000256" key="4">
    <source>
        <dbReference type="ARBA" id="ARBA00022989"/>
    </source>
</evidence>
<comment type="subcellular location">
    <subcellularLocation>
        <location evidence="1">Cell membrane</location>
        <topology evidence="1">Multi-pass membrane protein</topology>
    </subcellularLocation>
</comment>
<feature type="transmembrane region" description="Helical" evidence="6">
    <location>
        <begin position="130"/>
        <end position="148"/>
    </location>
</feature>
<gene>
    <name evidence="8" type="ORF">S01H4_00156</name>
</gene>
<sequence length="536" mass="58895">MFFVVMGLIGGLALFLYGMRITSEGLKNTFGNKLKQILSTLSKNKLIALLTGIILTLTVQSSTAASTLLVSLVNTGIMSLSQTLSVLLGTGIGTIVANQIIAFKVSDYAFLIIITGFGLTVLGRKRKQRFVGNILLGIGFIFLGMKVMSESVVPLKDHALFKETLTNLEHIPLLALLSGMLFTSLIQSSTATMGLTISLAMQGLISLNLAIPIILGSRLGTCTTVLFAGIGATRGAKRVIWANLVFKLVGVIVFFLLAPSLILLVQKTSTNLARQIVNAHAIVVISNALVFLPFTGGFTKLLEKIIPKTEEVESLQKPKFLDSGALKTPEIAFYLASKEILRISNAVEEMVLGIMQVFIDNDEKLLAKIDQQDMIVDNLSREITKYLTKISFETLSGEHHKEVFRLLYVVDDLEHIGDLVDKNLIPLVEKKIDHSLVFSEKGVEEIKNMHQEIYNNLRNAIGAFALQDQRMAQKVINQKEHIDSLEIALRKTHINRLNVGIELSQKTSGVHLDLINILKRINDHSFSIAQAVIGKL</sequence>
<keyword evidence="4 6" id="KW-1133">Transmembrane helix</keyword>
<feature type="transmembrane region" description="Helical" evidence="6">
    <location>
        <begin position="108"/>
        <end position="123"/>
    </location>
</feature>
<dbReference type="GO" id="GO:0005886">
    <property type="term" value="C:plasma membrane"/>
    <property type="evidence" value="ECO:0007669"/>
    <property type="project" value="UniProtKB-SubCell"/>
</dbReference>
<comment type="caution">
    <text evidence="8">The sequence shown here is derived from an EMBL/GenBank/DDBJ whole genome shotgun (WGS) entry which is preliminary data.</text>
</comment>
<feature type="domain" description="PhoU" evidence="7">
    <location>
        <begin position="446"/>
        <end position="532"/>
    </location>
</feature>
<feature type="domain" description="PhoU" evidence="7">
    <location>
        <begin position="340"/>
        <end position="419"/>
    </location>
</feature>
<feature type="transmembrane region" description="Helical" evidence="6">
    <location>
        <begin position="277"/>
        <end position="298"/>
    </location>
</feature>
<feature type="transmembrane region" description="Helical" evidence="6">
    <location>
        <begin position="244"/>
        <end position="265"/>
    </location>
</feature>
<evidence type="ECO:0000256" key="2">
    <source>
        <dbReference type="ARBA" id="ARBA00022475"/>
    </source>
</evidence>
<dbReference type="InterPro" id="IPR003841">
    <property type="entry name" value="Na/Pi_transpt"/>
</dbReference>
<dbReference type="Pfam" id="PF02690">
    <property type="entry name" value="Na_Pi_cotrans"/>
    <property type="match status" value="2"/>
</dbReference>
<feature type="transmembrane region" description="Helical" evidence="6">
    <location>
        <begin position="84"/>
        <end position="102"/>
    </location>
</feature>
<dbReference type="Gene3D" id="1.20.58.220">
    <property type="entry name" value="Phosphate transport system protein phou homolog 2, domain 2"/>
    <property type="match status" value="1"/>
</dbReference>
<evidence type="ECO:0000256" key="6">
    <source>
        <dbReference type="SAM" id="Phobius"/>
    </source>
</evidence>
<keyword evidence="3 6" id="KW-0812">Transmembrane</keyword>
<dbReference type="NCBIfam" id="NF037997">
    <property type="entry name" value="Na_Pi_symport"/>
    <property type="match status" value="1"/>
</dbReference>
<keyword evidence="2" id="KW-1003">Cell membrane</keyword>
<feature type="transmembrane region" description="Helical" evidence="6">
    <location>
        <begin position="207"/>
        <end position="232"/>
    </location>
</feature>
<dbReference type="PANTHER" id="PTHR10010:SF46">
    <property type="entry name" value="SODIUM-DEPENDENT PHOSPHATE TRANSPORT PROTEIN 2B"/>
    <property type="match status" value="1"/>
</dbReference>
<dbReference type="GO" id="GO:0044341">
    <property type="term" value="P:sodium-dependent phosphate transport"/>
    <property type="evidence" value="ECO:0007669"/>
    <property type="project" value="InterPro"/>
</dbReference>
<dbReference type="InterPro" id="IPR026022">
    <property type="entry name" value="PhoU_dom"/>
</dbReference>
<dbReference type="PANTHER" id="PTHR10010">
    <property type="entry name" value="SOLUTE CARRIER FAMILY 34 SODIUM PHOSPHATE , MEMBER 2-RELATED"/>
    <property type="match status" value="1"/>
</dbReference>
<dbReference type="EMBL" id="BART01000017">
    <property type="protein sequence ID" value="GAG61346.1"/>
    <property type="molecule type" value="Genomic_DNA"/>
</dbReference>
<dbReference type="SUPFAM" id="SSF109755">
    <property type="entry name" value="PhoU-like"/>
    <property type="match status" value="1"/>
</dbReference>
<feature type="transmembrane region" description="Helical" evidence="6">
    <location>
        <begin position="47"/>
        <end position="72"/>
    </location>
</feature>
<keyword evidence="5 6" id="KW-0472">Membrane</keyword>
<evidence type="ECO:0000256" key="5">
    <source>
        <dbReference type="ARBA" id="ARBA00023136"/>
    </source>
</evidence>